<dbReference type="RefSeq" id="WP_238249401.1">
    <property type="nucleotide sequence ID" value="NZ_BPQX01000030.1"/>
</dbReference>
<evidence type="ECO:0000313" key="2">
    <source>
        <dbReference type="Proteomes" id="UP001236369"/>
    </source>
</evidence>
<dbReference type="Gene3D" id="3.30.2000.30">
    <property type="match status" value="1"/>
</dbReference>
<accession>A0ABU0HQR4</accession>
<reference evidence="1 2" key="1">
    <citation type="submission" date="2023-07" db="EMBL/GenBank/DDBJ databases">
        <title>Genomic Encyclopedia of Type Strains, Phase IV (KMG-IV): sequencing the most valuable type-strain genomes for metagenomic binning, comparative biology and taxonomic classification.</title>
        <authorList>
            <person name="Goeker M."/>
        </authorList>
    </citation>
    <scope>NUCLEOTIDE SEQUENCE [LARGE SCALE GENOMIC DNA]</scope>
    <source>
        <strain evidence="1 2">DSM 19562</strain>
    </source>
</reference>
<dbReference type="InterPro" id="IPR021508">
    <property type="entry name" value="Gp17-like"/>
</dbReference>
<organism evidence="1 2">
    <name type="scientific">Methylobacterium persicinum</name>
    <dbReference type="NCBI Taxonomy" id="374426"/>
    <lineage>
        <taxon>Bacteria</taxon>
        <taxon>Pseudomonadati</taxon>
        <taxon>Pseudomonadota</taxon>
        <taxon>Alphaproteobacteria</taxon>
        <taxon>Hyphomicrobiales</taxon>
        <taxon>Methylobacteriaceae</taxon>
        <taxon>Methylobacterium</taxon>
    </lineage>
</organism>
<dbReference type="EMBL" id="JAUSVV010000014">
    <property type="protein sequence ID" value="MDQ0444662.1"/>
    <property type="molecule type" value="Genomic_DNA"/>
</dbReference>
<protein>
    <recommendedName>
        <fullName evidence="3">DUF3168 domain-containing protein</fullName>
    </recommendedName>
</protein>
<evidence type="ECO:0008006" key="3">
    <source>
        <dbReference type="Google" id="ProtNLM"/>
    </source>
</evidence>
<comment type="caution">
    <text evidence="1">The sequence shown here is derived from an EMBL/GenBank/DDBJ whole genome shotgun (WGS) entry which is preliminary data.</text>
</comment>
<gene>
    <name evidence="1" type="ORF">QO016_004179</name>
</gene>
<keyword evidence="2" id="KW-1185">Reference proteome</keyword>
<dbReference type="Proteomes" id="UP001236369">
    <property type="component" value="Unassembled WGS sequence"/>
</dbReference>
<dbReference type="Pfam" id="PF11367">
    <property type="entry name" value="Tail_completion_gp17"/>
    <property type="match status" value="1"/>
</dbReference>
<evidence type="ECO:0000313" key="1">
    <source>
        <dbReference type="EMBL" id="MDQ0444662.1"/>
    </source>
</evidence>
<sequence>MTPETALMAAITDLLVADPAVAALVAGRVFDEVPNDRKPGTGAPYIYLGPINRQRVPFDCATVWQIRCRIYAVTTAFGRSLGWRLIEAIATALDGKDAPAVALPAPFSLQSRLDVTQAGDVIDPLAPKALFLDLTTTIAKDAAP</sequence>
<name>A0ABU0HQR4_9HYPH</name>
<dbReference type="InterPro" id="IPR053745">
    <property type="entry name" value="Viral_Tail_Comp_sf"/>
</dbReference>
<proteinExistence type="predicted"/>